<accession>A0ABP0IEG5</accession>
<feature type="non-terminal residue" evidence="2">
    <location>
        <position position="533"/>
    </location>
</feature>
<keyword evidence="3" id="KW-1185">Reference proteome</keyword>
<dbReference type="EMBL" id="CAXAMN010002603">
    <property type="protein sequence ID" value="CAK9000412.1"/>
    <property type="molecule type" value="Genomic_DNA"/>
</dbReference>
<organism evidence="2 3">
    <name type="scientific">Durusdinium trenchii</name>
    <dbReference type="NCBI Taxonomy" id="1381693"/>
    <lineage>
        <taxon>Eukaryota</taxon>
        <taxon>Sar</taxon>
        <taxon>Alveolata</taxon>
        <taxon>Dinophyceae</taxon>
        <taxon>Suessiales</taxon>
        <taxon>Symbiodiniaceae</taxon>
        <taxon>Durusdinium</taxon>
    </lineage>
</organism>
<proteinExistence type="predicted"/>
<name>A0ABP0IEG5_9DINO</name>
<protein>
    <submittedName>
        <fullName evidence="2">Uncharacterized protein</fullName>
    </submittedName>
</protein>
<feature type="region of interest" description="Disordered" evidence="1">
    <location>
        <begin position="1"/>
        <end position="20"/>
    </location>
</feature>
<comment type="caution">
    <text evidence="2">The sequence shown here is derived from an EMBL/GenBank/DDBJ whole genome shotgun (WGS) entry which is preliminary data.</text>
</comment>
<reference evidence="2 3" key="1">
    <citation type="submission" date="2024-02" db="EMBL/GenBank/DDBJ databases">
        <authorList>
            <person name="Chen Y."/>
            <person name="Shah S."/>
            <person name="Dougan E. K."/>
            <person name="Thang M."/>
            <person name="Chan C."/>
        </authorList>
    </citation>
    <scope>NUCLEOTIDE SEQUENCE [LARGE SCALE GENOMIC DNA]</scope>
</reference>
<gene>
    <name evidence="2" type="ORF">CCMP2556_LOCUS6057</name>
</gene>
<sequence length="533" mass="58713">MAPARKKARGGGSVGVGPTDVTPTSVAQVGAFQKDVALCVELMYSLRHGGGPQGKRSFDDMTGEGGEYEFPLCKGGTFIDIAQRAQSTTWIQEESAKMLHAAGFLDSEGPHELISKYVISYAKSIALTRFKEAGLTQNAQGSDCKMLGQVQPVSSFAWSAILKTVACDDASVSFEEEAYARVVSVAKMDLMMSKLSKFKSAVAADSGLSLEDVAVLGWGDLNKGAKRLEMLLEPALRHCKVQCVIICNLTGYVEELAVAVMNLRLKKSFGEGSHLNPEKLYYPSVHSLDGVEGFKYARDRVYRDLLDLWLEKKISYAGITFSETDEVLSEEEREKKDIEGLKYLDAPEGMDLQVLAEVKILESLESLKGAEEILVRYVPVEPGASAEEEGKYPGLDWEDGDKTTIQVDMSSLQPESTAQETMTIYKYLLMLERTKKVTEYSLSYSVRTRRATSGADGFDIAAKNKHTYKTLPDLSKPLTCKSVFHDCAPRVKASKACLTVFRFRYDRVHAVAKVQKPYIFSKVALTLEPGKPV</sequence>
<evidence type="ECO:0000313" key="2">
    <source>
        <dbReference type="EMBL" id="CAK9000412.1"/>
    </source>
</evidence>
<evidence type="ECO:0000313" key="3">
    <source>
        <dbReference type="Proteomes" id="UP001642484"/>
    </source>
</evidence>
<dbReference type="Proteomes" id="UP001642484">
    <property type="component" value="Unassembled WGS sequence"/>
</dbReference>
<evidence type="ECO:0000256" key="1">
    <source>
        <dbReference type="SAM" id="MobiDB-lite"/>
    </source>
</evidence>